<organism evidence="1 2">
    <name type="scientific">Chlorella ohadii</name>
    <dbReference type="NCBI Taxonomy" id="2649997"/>
    <lineage>
        <taxon>Eukaryota</taxon>
        <taxon>Viridiplantae</taxon>
        <taxon>Chlorophyta</taxon>
        <taxon>core chlorophytes</taxon>
        <taxon>Trebouxiophyceae</taxon>
        <taxon>Chlorellales</taxon>
        <taxon>Chlorellaceae</taxon>
        <taxon>Chlorella clade</taxon>
        <taxon>Chlorella</taxon>
    </lineage>
</organism>
<evidence type="ECO:0000313" key="1">
    <source>
        <dbReference type="EMBL" id="KAI7843998.1"/>
    </source>
</evidence>
<sequence length="580" mass="62850">MLRTCTSWCAAIQAAPALWPEAVLTGRSADYSDWEWNGNVGSDNVQRALKAASFANQKLLQRAAGLDALTWRVRIAGCNEPALACALLAVLPTSVRHLTLDVPCRDPLFLLLRRFPQLESITISGREGNGAELLWHSHAGAAIIPKVASLLLNLRGEPEWDGSLYQYADIETVPATWLPAMAAAARLNSLELRAAWSDEVAKLCAALPALEDLSLPPDWRELAGLRNLLVYHDAAWANDRRHNEIDAWEWGGFTWGSGSLSGLTALTRLVLSTEAVLPVWAEQSRRACQPYLCMTCCFFFFYNGWTMLRLDTVAWLLVCLSCALTDLAWRNWAHGSYQRMRELTASAMTLVAFGPAASWLLIRQLLDDQAPRLAVGLAWASNRPTAVLALHLAHLLFASGALKMGINCASLPVRLSLSTALQAALLLLSLPHTATICAAAPLTHPVAQRASHAMHSMLSTLASLGPTPAAAGASKADASVAVHECVALTLWLRLLVAVLMPLLHAAAAEAQLWQRHQQDRRQAGLLPERSVAAPLYGAMLRLAASLDSLPHALVCGWGVAAVAWNWARLLAPLCFLYAAG</sequence>
<evidence type="ECO:0000313" key="2">
    <source>
        <dbReference type="Proteomes" id="UP001205105"/>
    </source>
</evidence>
<proteinExistence type="predicted"/>
<reference evidence="1" key="1">
    <citation type="submission" date="2020-11" db="EMBL/GenBank/DDBJ databases">
        <title>Chlorella ohadii genome sequencing and assembly.</title>
        <authorList>
            <person name="Murik O."/>
            <person name="Treves H."/>
            <person name="Kedem I."/>
            <person name="Shotland Y."/>
            <person name="Kaplan A."/>
        </authorList>
    </citation>
    <scope>NUCLEOTIDE SEQUENCE</scope>
    <source>
        <strain evidence="1">1</strain>
    </source>
</reference>
<keyword evidence="2" id="KW-1185">Reference proteome</keyword>
<gene>
    <name evidence="1" type="ORF">COHA_002536</name>
</gene>
<protein>
    <submittedName>
        <fullName evidence="1">Uncharacterized protein</fullName>
    </submittedName>
</protein>
<accession>A0AAD5DWS8</accession>
<dbReference type="EMBL" id="JADXDR010000035">
    <property type="protein sequence ID" value="KAI7843998.1"/>
    <property type="molecule type" value="Genomic_DNA"/>
</dbReference>
<dbReference type="AlphaFoldDB" id="A0AAD5DWS8"/>
<name>A0AAD5DWS8_9CHLO</name>
<comment type="caution">
    <text evidence="1">The sequence shown here is derived from an EMBL/GenBank/DDBJ whole genome shotgun (WGS) entry which is preliminary data.</text>
</comment>
<dbReference type="Proteomes" id="UP001205105">
    <property type="component" value="Unassembled WGS sequence"/>
</dbReference>